<keyword evidence="2" id="KW-1185">Reference proteome</keyword>
<evidence type="ECO:0000313" key="1">
    <source>
        <dbReference type="EMBL" id="CAK1556104.1"/>
    </source>
</evidence>
<evidence type="ECO:0000313" key="2">
    <source>
        <dbReference type="Proteomes" id="UP001497472"/>
    </source>
</evidence>
<sequence>MISDDFHSVPARRRGSNLISICKKFATKVISSNLAPHFVSTASRTVLKVGGSVYDPGESRRGSMNSAGVNSDDQSLRVNNQIYTKREALQCLTAWLDYKHTQAICARIRRVTSERKYYLQFERNANQDFDLVSLCGFRPAWAHTLLE</sequence>
<protein>
    <submittedName>
        <fullName evidence="1">Uncharacterized protein</fullName>
    </submittedName>
</protein>
<dbReference type="AlphaFoldDB" id="A0AAV1K2U7"/>
<organism evidence="1 2">
    <name type="scientific">Leptosia nina</name>
    <dbReference type="NCBI Taxonomy" id="320188"/>
    <lineage>
        <taxon>Eukaryota</taxon>
        <taxon>Metazoa</taxon>
        <taxon>Ecdysozoa</taxon>
        <taxon>Arthropoda</taxon>
        <taxon>Hexapoda</taxon>
        <taxon>Insecta</taxon>
        <taxon>Pterygota</taxon>
        <taxon>Neoptera</taxon>
        <taxon>Endopterygota</taxon>
        <taxon>Lepidoptera</taxon>
        <taxon>Glossata</taxon>
        <taxon>Ditrysia</taxon>
        <taxon>Papilionoidea</taxon>
        <taxon>Pieridae</taxon>
        <taxon>Pierinae</taxon>
        <taxon>Leptosia</taxon>
    </lineage>
</organism>
<name>A0AAV1K2U7_9NEOP</name>
<proteinExistence type="predicted"/>
<dbReference type="EMBL" id="CAVLEF010000282">
    <property type="protein sequence ID" value="CAK1556104.1"/>
    <property type="molecule type" value="Genomic_DNA"/>
</dbReference>
<accession>A0AAV1K2U7</accession>
<gene>
    <name evidence="1" type="ORF">LNINA_LOCUS14874</name>
</gene>
<dbReference type="Proteomes" id="UP001497472">
    <property type="component" value="Unassembled WGS sequence"/>
</dbReference>
<comment type="caution">
    <text evidence="1">The sequence shown here is derived from an EMBL/GenBank/DDBJ whole genome shotgun (WGS) entry which is preliminary data.</text>
</comment>
<reference evidence="1 2" key="1">
    <citation type="submission" date="2023-11" db="EMBL/GenBank/DDBJ databases">
        <authorList>
            <person name="Okamura Y."/>
        </authorList>
    </citation>
    <scope>NUCLEOTIDE SEQUENCE [LARGE SCALE GENOMIC DNA]</scope>
</reference>